<dbReference type="Proteomes" id="UP001057402">
    <property type="component" value="Chromosome 4"/>
</dbReference>
<organism evidence="1 2">
    <name type="scientific">Melastoma candidum</name>
    <dbReference type="NCBI Taxonomy" id="119954"/>
    <lineage>
        <taxon>Eukaryota</taxon>
        <taxon>Viridiplantae</taxon>
        <taxon>Streptophyta</taxon>
        <taxon>Embryophyta</taxon>
        <taxon>Tracheophyta</taxon>
        <taxon>Spermatophyta</taxon>
        <taxon>Magnoliopsida</taxon>
        <taxon>eudicotyledons</taxon>
        <taxon>Gunneridae</taxon>
        <taxon>Pentapetalae</taxon>
        <taxon>rosids</taxon>
        <taxon>malvids</taxon>
        <taxon>Myrtales</taxon>
        <taxon>Melastomataceae</taxon>
        <taxon>Melastomatoideae</taxon>
        <taxon>Melastomateae</taxon>
        <taxon>Melastoma</taxon>
    </lineage>
</organism>
<reference evidence="2" key="1">
    <citation type="journal article" date="2023" name="Front. Plant Sci.">
        <title>Chromosomal-level genome assembly of Melastoma candidum provides insights into trichome evolution.</title>
        <authorList>
            <person name="Zhong Y."/>
            <person name="Wu W."/>
            <person name="Sun C."/>
            <person name="Zou P."/>
            <person name="Liu Y."/>
            <person name="Dai S."/>
            <person name="Zhou R."/>
        </authorList>
    </citation>
    <scope>NUCLEOTIDE SEQUENCE [LARGE SCALE GENOMIC DNA]</scope>
</reference>
<protein>
    <submittedName>
        <fullName evidence="1">Uncharacterized protein</fullName>
    </submittedName>
</protein>
<gene>
    <name evidence="1" type="ORF">MLD38_013689</name>
</gene>
<sequence>MDILDRDLDLRPSHAKSKSPTRIRSEPNRILHVYPSRAGPRFADGGSNTSLPPFHPSSSLDPKTMLTVAPAQPARIELTSLSQSGLLSLSAATAPVEAPHEFVVPVIDRSIFNESAGSSRQTYSRPPASAPPSATSPVAAAGHHRNRVPAVKPHQPPTSSSQDPLTADNASIITHRKYLLSRNPNFTDVILSRPFVAVPKSSVGSEFSHGREEVSGGLGFKRKRARKPKARPSDHVSEYYSVRESQVGSEIENVNRDGNVVDVVVLEKEEDPFGRELRS</sequence>
<name>A0ACB9RAC6_9MYRT</name>
<evidence type="ECO:0000313" key="1">
    <source>
        <dbReference type="EMBL" id="KAI4375870.1"/>
    </source>
</evidence>
<accession>A0ACB9RAC6</accession>
<comment type="caution">
    <text evidence="1">The sequence shown here is derived from an EMBL/GenBank/DDBJ whole genome shotgun (WGS) entry which is preliminary data.</text>
</comment>
<proteinExistence type="predicted"/>
<dbReference type="EMBL" id="CM042883">
    <property type="protein sequence ID" value="KAI4375870.1"/>
    <property type="molecule type" value="Genomic_DNA"/>
</dbReference>
<evidence type="ECO:0000313" key="2">
    <source>
        <dbReference type="Proteomes" id="UP001057402"/>
    </source>
</evidence>
<keyword evidence="2" id="KW-1185">Reference proteome</keyword>